<evidence type="ECO:0000313" key="3">
    <source>
        <dbReference type="Proteomes" id="UP000018721"/>
    </source>
</evidence>
<comment type="caution">
    <text evidence="2">The sequence shown here is derived from an EMBL/GenBank/DDBJ whole genome shotgun (WGS) entry which is preliminary data.</text>
</comment>
<dbReference type="EMBL" id="ANIZ01000380">
    <property type="protein sequence ID" value="ETI55039.1"/>
    <property type="molecule type" value="Genomic_DNA"/>
</dbReference>
<dbReference type="OrthoDB" id="126155at2759"/>
<sequence length="186" mass="21165">MSWASGFRLPRARPHVDALPTSRYIGPSKNTRIQHQYDRFLGEQRITRRSLSNALRAAPSATSRSDISSALRALRGFAQEFYVDDVTDLIDSALTFIERYRGIADSDTVGWKLVSFWITKKVGKFRSCVAARDLESAQEVHHEFSPMDENSLELLDLRRSHNNGPAALSRSQKQSDGGRRSERQRR</sequence>
<dbReference type="AlphaFoldDB" id="V9FU89"/>
<keyword evidence="3" id="KW-1185">Reference proteome</keyword>
<accession>V9FU89</accession>
<feature type="region of interest" description="Disordered" evidence="1">
    <location>
        <begin position="162"/>
        <end position="186"/>
    </location>
</feature>
<evidence type="ECO:0000256" key="1">
    <source>
        <dbReference type="SAM" id="MobiDB-lite"/>
    </source>
</evidence>
<reference evidence="2 3" key="1">
    <citation type="submission" date="2013-11" db="EMBL/GenBank/DDBJ databases">
        <title>The Genome Sequence of Phytophthora parasitica P1569.</title>
        <authorList>
            <consortium name="The Broad Institute Genomics Platform"/>
            <person name="Russ C."/>
            <person name="Tyler B."/>
            <person name="Panabieres F."/>
            <person name="Shan W."/>
            <person name="Tripathy S."/>
            <person name="Grunwald N."/>
            <person name="Machado M."/>
            <person name="Johnson C.S."/>
            <person name="Arredondo F."/>
            <person name="Hong C."/>
            <person name="Coffey M."/>
            <person name="Young S.K."/>
            <person name="Zeng Q."/>
            <person name="Gargeya S."/>
            <person name="Fitzgerald M."/>
            <person name="Abouelleil A."/>
            <person name="Alvarado L."/>
            <person name="Chapman S.B."/>
            <person name="Gainer-Dewar J."/>
            <person name="Goldberg J."/>
            <person name="Griggs A."/>
            <person name="Gujja S."/>
            <person name="Hansen M."/>
            <person name="Howarth C."/>
            <person name="Imamovic A."/>
            <person name="Ireland A."/>
            <person name="Larimer J."/>
            <person name="McCowan C."/>
            <person name="Murphy C."/>
            <person name="Pearson M."/>
            <person name="Poon T.W."/>
            <person name="Priest M."/>
            <person name="Roberts A."/>
            <person name="Saif S."/>
            <person name="Shea T."/>
            <person name="Sykes S."/>
            <person name="Wortman J."/>
            <person name="Nusbaum C."/>
            <person name="Birren B."/>
        </authorList>
    </citation>
    <scope>NUCLEOTIDE SEQUENCE [LARGE SCALE GENOMIC DNA]</scope>
    <source>
        <strain evidence="2 3">P1569</strain>
    </source>
</reference>
<evidence type="ECO:0000313" key="2">
    <source>
        <dbReference type="EMBL" id="ETI55039.1"/>
    </source>
</evidence>
<feature type="compositionally biased region" description="Basic and acidic residues" evidence="1">
    <location>
        <begin position="176"/>
        <end position="186"/>
    </location>
</feature>
<organism evidence="2 3">
    <name type="scientific">Phytophthora nicotianae P1569</name>
    <dbReference type="NCBI Taxonomy" id="1317065"/>
    <lineage>
        <taxon>Eukaryota</taxon>
        <taxon>Sar</taxon>
        <taxon>Stramenopiles</taxon>
        <taxon>Oomycota</taxon>
        <taxon>Peronosporomycetes</taxon>
        <taxon>Peronosporales</taxon>
        <taxon>Peronosporaceae</taxon>
        <taxon>Phytophthora</taxon>
    </lineage>
</organism>
<protein>
    <submittedName>
        <fullName evidence="2">Uncharacterized protein</fullName>
    </submittedName>
</protein>
<proteinExistence type="predicted"/>
<gene>
    <name evidence="2" type="ORF">F443_02242</name>
</gene>
<name>V9FU89_PHYNI</name>
<dbReference type="HOGENOM" id="CLU_1457213_0_0_1"/>
<dbReference type="Proteomes" id="UP000018721">
    <property type="component" value="Unassembled WGS sequence"/>
</dbReference>